<dbReference type="EMBL" id="JAPDMQ010000184">
    <property type="protein sequence ID" value="KAK0531501.1"/>
    <property type="molecule type" value="Genomic_DNA"/>
</dbReference>
<feature type="compositionally biased region" description="Low complexity" evidence="1">
    <location>
        <begin position="991"/>
        <end position="1000"/>
    </location>
</feature>
<organism evidence="2 3">
    <name type="scientific">Tilletia horrida</name>
    <dbReference type="NCBI Taxonomy" id="155126"/>
    <lineage>
        <taxon>Eukaryota</taxon>
        <taxon>Fungi</taxon>
        <taxon>Dikarya</taxon>
        <taxon>Basidiomycota</taxon>
        <taxon>Ustilaginomycotina</taxon>
        <taxon>Exobasidiomycetes</taxon>
        <taxon>Tilletiales</taxon>
        <taxon>Tilletiaceae</taxon>
        <taxon>Tilletia</taxon>
    </lineage>
</organism>
<accession>A0AAN6GDN8</accession>
<feature type="compositionally biased region" description="Low complexity" evidence="1">
    <location>
        <begin position="561"/>
        <end position="574"/>
    </location>
</feature>
<feature type="region of interest" description="Disordered" evidence="1">
    <location>
        <begin position="1193"/>
        <end position="1221"/>
    </location>
</feature>
<name>A0AAN6GDN8_9BASI</name>
<feature type="compositionally biased region" description="Low complexity" evidence="1">
    <location>
        <begin position="1033"/>
        <end position="1078"/>
    </location>
</feature>
<feature type="region of interest" description="Disordered" evidence="1">
    <location>
        <begin position="561"/>
        <end position="585"/>
    </location>
</feature>
<feature type="compositionally biased region" description="Acidic residues" evidence="1">
    <location>
        <begin position="393"/>
        <end position="409"/>
    </location>
</feature>
<feature type="compositionally biased region" description="Polar residues" evidence="1">
    <location>
        <begin position="1210"/>
        <end position="1219"/>
    </location>
</feature>
<dbReference type="InterPro" id="IPR011989">
    <property type="entry name" value="ARM-like"/>
</dbReference>
<feature type="region of interest" description="Disordered" evidence="1">
    <location>
        <begin position="390"/>
        <end position="409"/>
    </location>
</feature>
<dbReference type="InterPro" id="IPR040144">
    <property type="entry name" value="RAP1GDS1"/>
</dbReference>
<dbReference type="Gene3D" id="1.25.10.10">
    <property type="entry name" value="Leucine-rich Repeat Variant"/>
    <property type="match status" value="1"/>
</dbReference>
<comment type="caution">
    <text evidence="2">The sequence shown here is derived from an EMBL/GenBank/DDBJ whole genome shotgun (WGS) entry which is preliminary data.</text>
</comment>
<reference evidence="2" key="1">
    <citation type="journal article" date="2023" name="PhytoFront">
        <title>Draft Genome Resources of Seven Strains of Tilletia horrida, Causal Agent of Kernel Smut of Rice.</title>
        <authorList>
            <person name="Khanal S."/>
            <person name="Antony Babu S."/>
            <person name="Zhou X.G."/>
        </authorList>
    </citation>
    <scope>NUCLEOTIDE SEQUENCE</scope>
    <source>
        <strain evidence="2">TX3</strain>
    </source>
</reference>
<feature type="compositionally biased region" description="Low complexity" evidence="1">
    <location>
        <begin position="68"/>
        <end position="77"/>
    </location>
</feature>
<feature type="region of interest" description="Disordered" evidence="1">
    <location>
        <begin position="1149"/>
        <end position="1172"/>
    </location>
</feature>
<protein>
    <submittedName>
        <fullName evidence="2">Uncharacterized protein</fullName>
    </submittedName>
</protein>
<feature type="region of interest" description="Disordered" evidence="1">
    <location>
        <begin position="978"/>
        <end position="1000"/>
    </location>
</feature>
<proteinExistence type="predicted"/>
<dbReference type="PANTHER" id="PTHR10957">
    <property type="entry name" value="RAP1 GTPASE-GDP DISSOCIATION STIMULATOR 1"/>
    <property type="match status" value="1"/>
</dbReference>
<dbReference type="InterPro" id="IPR016024">
    <property type="entry name" value="ARM-type_fold"/>
</dbReference>
<evidence type="ECO:0000313" key="3">
    <source>
        <dbReference type="Proteomes" id="UP001176521"/>
    </source>
</evidence>
<feature type="region of interest" description="Disordered" evidence="1">
    <location>
        <begin position="1013"/>
        <end position="1120"/>
    </location>
</feature>
<feature type="region of interest" description="Disordered" evidence="1">
    <location>
        <begin position="57"/>
        <end position="77"/>
    </location>
</feature>
<evidence type="ECO:0000256" key="1">
    <source>
        <dbReference type="SAM" id="MobiDB-lite"/>
    </source>
</evidence>
<dbReference type="SUPFAM" id="SSF48371">
    <property type="entry name" value="ARM repeat"/>
    <property type="match status" value="1"/>
</dbReference>
<gene>
    <name evidence="2" type="ORF">OC842_003596</name>
</gene>
<dbReference type="Proteomes" id="UP001176521">
    <property type="component" value="Unassembled WGS sequence"/>
</dbReference>
<evidence type="ECO:0000313" key="2">
    <source>
        <dbReference type="EMBL" id="KAK0531501.1"/>
    </source>
</evidence>
<sequence length="1319" mass="131401">MDPIAVSTTLPAAPPAASGSSSAMRIASLLDTIHDEASQAKLSTDSAIVLEASPASAGVGSGTGSAGGSSSSSSAFDPAASGAGGSVIVVQSPAPSNTNELHHALLDITRILKPIANGLRSDQEHKLRHSLGSSPNLPSAAVQLLQLTLEVDSSSSSSSSSSSAVSLDAALLDAQLHILRLFANLCIDAPANRAVLFAVHAPIAVVQLLASALTLPASALRGSPQDAAPSASTGGAPYPASKLPLLRTAVGALLNMQLAHEQTRAALRAHQPTIPLLAHLAYSPAIYPLNAVSALLASGHAPSSAGPSTSSSIGVEQSAGEFGLALAGLHAEADGEAALEDLQMRASIASWASQVLLDICSDRPQPASPSPEQVEGEQANGITEMIQGADADDKMDEEEDDDDDGEPEGEINADVVASQVPLSALILPLAAFLSSTKASTASSASSSTPASGTALARALTEDEDARLSLISTDIELLQNAVQFLEKAVLDAAVPEPVTPNPNLEPTLPDAADGANKATIRRRMLERAELVRAPWAASAESPGLGRWLASLAHELSLSASSSSASEAGAGGSDASTPTGVPAADSSIPSSQVSAECALALIMSFIQRGHAPLLAAAAQRSASSTSSLPDATAASAALDPTAALLTAGTSAGALLRAAAQSFVRCKSGLARVLVEVVGDDACMEALFDVGSSEKTNSTQGSGWFVDTLKRWMKADGGAVREDELQSTALLAMGNLARKDSHCIALVHQHNLAPFLVSLLPSSASPETSPANAPPSAASRRLSHSVLSLLKNLSIPAQNKPLIGELGVISRVANAGFLRTKDNIQQVQFAAVGLLKHLCRGEIACAIEVVLGRDPAAEPPTPALDALLALIAQTEDVPVRMEGTRVLVYVVKALWASSASKPISATAAAAVSPELVTRARAVLASTSASAQAVRNALARMIRSAGKYPVLVNEGVVALTLLASENAASAEGVAEALLTDSSASASGSGAGSGGKASTSSAPGSGAAIVAEPASILGGESQAQGGPASGAPAPPPIIMAEPESFVSAPPAGEGPSSSSTSEGTALSGPAPAHPAASPGAAGLRAGPVSSLLRTETANLGGGAGSGSGSGGLHEPHVAGPRRQSTAEAYVQAGLASAPGSSGLSALAPLARSPLAGAGASPSAMDIDSPTSPSSASAAASSSIPAVLGAGAGAGGAVGAPPNLQAPQAPVRRGSAHQQTASSLLTAPRPSALSMLDVVLGRRDARMPPLFASNAAVLVQMVSANTATATASGQGSSAPLVSGSTFEVARRTEEALERLVSDGPEEAKGAAREALDVVKRRLGKA</sequence>
<dbReference type="GO" id="GO:0005085">
    <property type="term" value="F:guanyl-nucleotide exchange factor activity"/>
    <property type="evidence" value="ECO:0007669"/>
    <property type="project" value="InterPro"/>
</dbReference>
<feature type="compositionally biased region" description="Gly residues" evidence="1">
    <location>
        <begin position="1094"/>
        <end position="1106"/>
    </location>
</feature>
<keyword evidence="3" id="KW-1185">Reference proteome</keyword>
<feature type="compositionally biased region" description="Low complexity" evidence="1">
    <location>
        <begin position="1013"/>
        <end position="1026"/>
    </location>
</feature>